<dbReference type="Proteomes" id="UP000176639">
    <property type="component" value="Unassembled WGS sequence"/>
</dbReference>
<organism evidence="1 2">
    <name type="scientific">Candidatus Azambacteria bacterium RBG_16_47_10</name>
    <dbReference type="NCBI Taxonomy" id="1797292"/>
    <lineage>
        <taxon>Bacteria</taxon>
        <taxon>Candidatus Azamiibacteriota</taxon>
    </lineage>
</organism>
<proteinExistence type="predicted"/>
<protein>
    <submittedName>
        <fullName evidence="1">Uncharacterized protein</fullName>
    </submittedName>
</protein>
<accession>A0A1F5AXX6</accession>
<reference evidence="1 2" key="1">
    <citation type="journal article" date="2016" name="Nat. Commun.">
        <title>Thousands of microbial genomes shed light on interconnected biogeochemical processes in an aquifer system.</title>
        <authorList>
            <person name="Anantharaman K."/>
            <person name="Brown C.T."/>
            <person name="Hug L.A."/>
            <person name="Sharon I."/>
            <person name="Castelle C.J."/>
            <person name="Probst A.J."/>
            <person name="Thomas B.C."/>
            <person name="Singh A."/>
            <person name="Wilkins M.J."/>
            <person name="Karaoz U."/>
            <person name="Brodie E.L."/>
            <person name="Williams K.H."/>
            <person name="Hubbard S.S."/>
            <person name="Banfield J.F."/>
        </authorList>
    </citation>
    <scope>NUCLEOTIDE SEQUENCE [LARGE SCALE GENOMIC DNA]</scope>
</reference>
<comment type="caution">
    <text evidence="1">The sequence shown here is derived from an EMBL/GenBank/DDBJ whole genome shotgun (WGS) entry which is preliminary data.</text>
</comment>
<dbReference type="EMBL" id="MEYI01000047">
    <property type="protein sequence ID" value="OGD23253.1"/>
    <property type="molecule type" value="Genomic_DNA"/>
</dbReference>
<evidence type="ECO:0000313" key="2">
    <source>
        <dbReference type="Proteomes" id="UP000176639"/>
    </source>
</evidence>
<gene>
    <name evidence="1" type="ORF">A2Z10_03550</name>
</gene>
<sequence>MTQVPIPEDKQKDIQEKLQHLVDVAFQSSLTVAIDEARAMNDPYLLDAFHDTLVDKLYKELITRHKLDELK</sequence>
<dbReference type="AlphaFoldDB" id="A0A1F5AXX6"/>
<evidence type="ECO:0000313" key="1">
    <source>
        <dbReference type="EMBL" id="OGD23253.1"/>
    </source>
</evidence>
<name>A0A1F5AXX6_9BACT</name>